<organism evidence="1">
    <name type="scientific">Nothobranchius kuhntae</name>
    <name type="common">Beira killifish</name>
    <dbReference type="NCBI Taxonomy" id="321403"/>
    <lineage>
        <taxon>Eukaryota</taxon>
        <taxon>Metazoa</taxon>
        <taxon>Chordata</taxon>
        <taxon>Craniata</taxon>
        <taxon>Vertebrata</taxon>
        <taxon>Euteleostomi</taxon>
        <taxon>Actinopterygii</taxon>
        <taxon>Neopterygii</taxon>
        <taxon>Teleostei</taxon>
        <taxon>Neoteleostei</taxon>
        <taxon>Acanthomorphata</taxon>
        <taxon>Ovalentaria</taxon>
        <taxon>Atherinomorphae</taxon>
        <taxon>Cyprinodontiformes</taxon>
        <taxon>Nothobranchiidae</taxon>
        <taxon>Nothobranchius</taxon>
    </lineage>
</organism>
<name>A0A1A8KUS3_NOTKU</name>
<dbReference type="EMBL" id="HAEE01015871">
    <property type="protein sequence ID" value="SBR35921.1"/>
    <property type="molecule type" value="Transcribed_RNA"/>
</dbReference>
<feature type="non-terminal residue" evidence="1">
    <location>
        <position position="62"/>
    </location>
</feature>
<feature type="non-terminal residue" evidence="1">
    <location>
        <position position="1"/>
    </location>
</feature>
<reference evidence="1" key="1">
    <citation type="submission" date="2016-05" db="EMBL/GenBank/DDBJ databases">
        <authorList>
            <person name="Lavstsen T."/>
            <person name="Jespersen J.S."/>
        </authorList>
    </citation>
    <scope>NUCLEOTIDE SEQUENCE</scope>
    <source>
        <tissue evidence="1">Brain</tissue>
    </source>
</reference>
<accession>A0A1A8KUS3</accession>
<proteinExistence type="predicted"/>
<reference evidence="1" key="2">
    <citation type="submission" date="2016-06" db="EMBL/GenBank/DDBJ databases">
        <title>The genome of a short-lived fish provides insights into sex chromosome evolution and the genetic control of aging.</title>
        <authorList>
            <person name="Reichwald K."/>
            <person name="Felder M."/>
            <person name="Petzold A."/>
            <person name="Koch P."/>
            <person name="Groth M."/>
            <person name="Platzer M."/>
        </authorList>
    </citation>
    <scope>NUCLEOTIDE SEQUENCE</scope>
    <source>
        <tissue evidence="1">Brain</tissue>
    </source>
</reference>
<sequence length="62" mass="7148">ARTPSTLVLGDDQWQLRDGVLLTSRELRSVTITPSAWVCSRTEEHLTSELKNKTRLQKRGRR</sequence>
<protein>
    <submittedName>
        <fullName evidence="1">Uncharacterized protein</fullName>
    </submittedName>
</protein>
<dbReference type="AlphaFoldDB" id="A0A1A8KUS3"/>
<evidence type="ECO:0000313" key="1">
    <source>
        <dbReference type="EMBL" id="SBR35921.1"/>
    </source>
</evidence>
<gene>
    <name evidence="1" type="primary">Nfu_g_1_002196</name>
</gene>